<organism evidence="2 3">
    <name type="scientific">Heliobacterium modesticaldum (strain ATCC 51547 / Ice1)</name>
    <dbReference type="NCBI Taxonomy" id="498761"/>
    <lineage>
        <taxon>Bacteria</taxon>
        <taxon>Bacillati</taxon>
        <taxon>Bacillota</taxon>
        <taxon>Clostridia</taxon>
        <taxon>Eubacteriales</taxon>
        <taxon>Heliobacteriaceae</taxon>
        <taxon>Heliomicrobium</taxon>
    </lineage>
</organism>
<sequence length="136" mass="15371">MIATKEQERKTLEKIKQMVDELGENSYLAAAFTGAFELAEQNIENDWGITTQEYIDRAIKADENENRAKKELAAVKAELEGVRSAHRGTTKALEETCERAKRYAYEIDSLKEAMKAAKLEITTLKAKLYDYMTAAS</sequence>
<accession>B0THZ3</accession>
<dbReference type="Proteomes" id="UP000008550">
    <property type="component" value="Chromosome"/>
</dbReference>
<dbReference type="EMBL" id="CP000930">
    <property type="protein sequence ID" value="ABZ82666.1"/>
    <property type="molecule type" value="Genomic_DNA"/>
</dbReference>
<dbReference type="RefSeq" id="WP_012281215.1">
    <property type="nucleotide sequence ID" value="NC_010337.2"/>
</dbReference>
<dbReference type="OrthoDB" id="1859227at2"/>
<gene>
    <name evidence="2" type="ORF">HM1_0041</name>
</gene>
<feature type="coiled-coil region" evidence="1">
    <location>
        <begin position="58"/>
        <end position="127"/>
    </location>
</feature>
<dbReference type="HOGENOM" id="CLU_1872591_0_0_9"/>
<proteinExistence type="predicted"/>
<reference evidence="2 3" key="1">
    <citation type="journal article" date="2008" name="J. Bacteriol.">
        <title>The genome of Heliobacterium modesticaldum, a phototrophic representative of the Firmicutes containing the simplest photosynthetic apparatus.</title>
        <authorList>
            <person name="Sattley W.M."/>
            <person name="Madigan M.T."/>
            <person name="Swingley W.D."/>
            <person name="Cheung P.C."/>
            <person name="Clocksin K.M."/>
            <person name="Conrad A.L."/>
            <person name="Dejesa L.C."/>
            <person name="Honchak B.M."/>
            <person name="Jung D.O."/>
            <person name="Karbach L.E."/>
            <person name="Kurdoglu A."/>
            <person name="Lahiri S."/>
            <person name="Mastrian S.D."/>
            <person name="Page L.E."/>
            <person name="Taylor H.L."/>
            <person name="Wang Z.T."/>
            <person name="Raymond J."/>
            <person name="Chen M."/>
            <person name="Blankenship R.E."/>
            <person name="Touchman J.W."/>
        </authorList>
    </citation>
    <scope>NUCLEOTIDE SEQUENCE [LARGE SCALE GENOMIC DNA]</scope>
    <source>
        <strain evidence="3">ATCC 51547 / Ice1</strain>
    </source>
</reference>
<evidence type="ECO:0000313" key="3">
    <source>
        <dbReference type="Proteomes" id="UP000008550"/>
    </source>
</evidence>
<dbReference type="eggNOG" id="ENOG5033KZ4">
    <property type="taxonomic scope" value="Bacteria"/>
</dbReference>
<dbReference type="KEGG" id="hmo:HM1_0041"/>
<evidence type="ECO:0000256" key="1">
    <source>
        <dbReference type="SAM" id="Coils"/>
    </source>
</evidence>
<evidence type="ECO:0000313" key="2">
    <source>
        <dbReference type="EMBL" id="ABZ82666.1"/>
    </source>
</evidence>
<dbReference type="STRING" id="498761.HM1_0041"/>
<keyword evidence="3" id="KW-1185">Reference proteome</keyword>
<name>B0THZ3_HELMI</name>
<keyword evidence="1" id="KW-0175">Coiled coil</keyword>
<dbReference type="AlphaFoldDB" id="B0THZ3"/>
<protein>
    <submittedName>
        <fullName evidence="2">Uncharacterized protein</fullName>
    </submittedName>
</protein>